<protein>
    <recommendedName>
        <fullName evidence="12">Serine protease</fullName>
    </recommendedName>
</protein>
<feature type="chain" id="PRO_5044717483" description="Serine protease" evidence="7">
    <location>
        <begin position="26"/>
        <end position="418"/>
    </location>
</feature>
<comment type="caution">
    <text evidence="10">The sequence shown here is derived from an EMBL/GenBank/DDBJ whole genome shotgun (WGS) entry which is preliminary data.</text>
</comment>
<keyword evidence="6" id="KW-0645">Protease</keyword>
<dbReference type="InterPro" id="IPR003582">
    <property type="entry name" value="ShKT_dom"/>
</dbReference>
<dbReference type="InterPro" id="IPR033116">
    <property type="entry name" value="TRYPSIN_SER"/>
</dbReference>
<dbReference type="InterPro" id="IPR018114">
    <property type="entry name" value="TRYPSIN_HIS"/>
</dbReference>
<dbReference type="EMBL" id="JARKIK010000024">
    <property type="protein sequence ID" value="KAK8743724.1"/>
    <property type="molecule type" value="Genomic_DNA"/>
</dbReference>
<dbReference type="InterPro" id="IPR009003">
    <property type="entry name" value="Peptidase_S1_PA"/>
</dbReference>
<dbReference type="SMART" id="SM00020">
    <property type="entry name" value="Tryp_SPc"/>
    <property type="match status" value="1"/>
</dbReference>
<evidence type="ECO:0000313" key="11">
    <source>
        <dbReference type="Proteomes" id="UP001445076"/>
    </source>
</evidence>
<dbReference type="Proteomes" id="UP001445076">
    <property type="component" value="Unassembled WGS sequence"/>
</dbReference>
<evidence type="ECO:0000256" key="3">
    <source>
        <dbReference type="ARBA" id="ARBA00023180"/>
    </source>
</evidence>
<evidence type="ECO:0000313" key="10">
    <source>
        <dbReference type="EMBL" id="KAK8743725.1"/>
    </source>
</evidence>
<evidence type="ECO:0000256" key="6">
    <source>
        <dbReference type="RuleBase" id="RU363034"/>
    </source>
</evidence>
<dbReference type="SUPFAM" id="SSF50494">
    <property type="entry name" value="Trypsin-like serine proteases"/>
    <property type="match status" value="1"/>
</dbReference>
<feature type="signal peptide" evidence="7">
    <location>
        <begin position="1"/>
        <end position="25"/>
    </location>
</feature>
<dbReference type="InterPro" id="IPR001254">
    <property type="entry name" value="Trypsin_dom"/>
</dbReference>
<dbReference type="Pfam" id="PF01549">
    <property type="entry name" value="ShK"/>
    <property type="match status" value="2"/>
</dbReference>
<evidence type="ECO:0000259" key="8">
    <source>
        <dbReference type="PROSITE" id="PS50240"/>
    </source>
</evidence>
<dbReference type="PROSITE" id="PS50240">
    <property type="entry name" value="TRYPSIN_DOM"/>
    <property type="match status" value="1"/>
</dbReference>
<keyword evidence="3" id="KW-0325">Glycoprotein</keyword>
<dbReference type="Gene3D" id="2.40.10.10">
    <property type="entry name" value="Trypsin-like serine proteases"/>
    <property type="match status" value="2"/>
</dbReference>
<dbReference type="PRINTS" id="PR00722">
    <property type="entry name" value="CHYMOTRYPSIN"/>
</dbReference>
<evidence type="ECO:0000256" key="1">
    <source>
        <dbReference type="ARBA" id="ARBA00022729"/>
    </source>
</evidence>
<dbReference type="GO" id="GO:0006508">
    <property type="term" value="P:proteolysis"/>
    <property type="evidence" value="ECO:0007669"/>
    <property type="project" value="UniProtKB-KW"/>
</dbReference>
<name>A0AAW0XVP4_CHEQU</name>
<evidence type="ECO:0000259" key="9">
    <source>
        <dbReference type="PROSITE" id="PS51670"/>
    </source>
</evidence>
<evidence type="ECO:0000256" key="5">
    <source>
        <dbReference type="PROSITE-ProRule" id="PRU01005"/>
    </source>
</evidence>
<dbReference type="SMART" id="SM00254">
    <property type="entry name" value="ShKT"/>
    <property type="match status" value="2"/>
</dbReference>
<evidence type="ECO:0000256" key="2">
    <source>
        <dbReference type="ARBA" id="ARBA00023157"/>
    </source>
</evidence>
<dbReference type="InterPro" id="IPR043504">
    <property type="entry name" value="Peptidase_S1_PA_chymotrypsin"/>
</dbReference>
<comment type="caution">
    <text evidence="5">Lacks conserved residue(s) required for the propagation of feature annotation.</text>
</comment>
<evidence type="ECO:0000256" key="4">
    <source>
        <dbReference type="ARBA" id="ARBA00024195"/>
    </source>
</evidence>
<feature type="disulfide bond" evidence="5">
    <location>
        <begin position="30"/>
        <end position="64"/>
    </location>
</feature>
<dbReference type="AlphaFoldDB" id="A0AAW0XVP4"/>
<dbReference type="Gene3D" id="1.10.10.1940">
    <property type="match status" value="1"/>
</dbReference>
<feature type="domain" description="ShKT" evidence="9">
    <location>
        <begin position="69"/>
        <end position="103"/>
    </location>
</feature>
<dbReference type="PROSITE" id="PS51670">
    <property type="entry name" value="SHKT"/>
    <property type="match status" value="2"/>
</dbReference>
<evidence type="ECO:0000256" key="7">
    <source>
        <dbReference type="SAM" id="SignalP"/>
    </source>
</evidence>
<dbReference type="Pfam" id="PF00089">
    <property type="entry name" value="Trypsin"/>
    <property type="match status" value="1"/>
</dbReference>
<feature type="domain" description="ShKT" evidence="9">
    <location>
        <begin position="30"/>
        <end position="64"/>
    </location>
</feature>
<reference evidence="10" key="2">
    <citation type="submission" date="2024-01" db="EMBL/GenBank/DDBJ databases">
        <authorList>
            <person name="He J."/>
            <person name="Wang M."/>
            <person name="Zheng J."/>
            <person name="Liu Z."/>
        </authorList>
    </citation>
    <scope>NUCLEOTIDE SEQUENCE</scope>
    <source>
        <strain evidence="10">ZL_2023a</strain>
        <tissue evidence="10">Muscle</tissue>
    </source>
</reference>
<reference evidence="10 11" key="1">
    <citation type="journal article" date="2024" name="BMC Genomics">
        <title>Genome assembly of redclaw crayfish (Cherax quadricarinatus) provides insights into its immune adaptation and hypoxia tolerance.</title>
        <authorList>
            <person name="Liu Z."/>
            <person name="Zheng J."/>
            <person name="Li H."/>
            <person name="Fang K."/>
            <person name="Wang S."/>
            <person name="He J."/>
            <person name="Zhou D."/>
            <person name="Weng S."/>
            <person name="Chi M."/>
            <person name="Gu Z."/>
            <person name="He J."/>
            <person name="Li F."/>
            <person name="Wang M."/>
        </authorList>
    </citation>
    <scope>NUCLEOTIDE SEQUENCE [LARGE SCALE GENOMIC DNA]</scope>
    <source>
        <strain evidence="10">ZL_2023a</strain>
    </source>
</reference>
<comment type="similarity">
    <text evidence="4">Belongs to the peptidase S1 family. CLIP subfamily.</text>
</comment>
<dbReference type="EMBL" id="JARKIK010000024">
    <property type="protein sequence ID" value="KAK8743725.1"/>
    <property type="molecule type" value="Genomic_DNA"/>
</dbReference>
<dbReference type="PANTHER" id="PTHR24256">
    <property type="entry name" value="TRYPTASE-RELATED"/>
    <property type="match status" value="1"/>
</dbReference>
<keyword evidence="6" id="KW-0720">Serine protease</keyword>
<gene>
    <name evidence="10" type="ORF">OTU49_001231</name>
</gene>
<keyword evidence="2 5" id="KW-1015">Disulfide bond</keyword>
<dbReference type="GO" id="GO:0004252">
    <property type="term" value="F:serine-type endopeptidase activity"/>
    <property type="evidence" value="ECO:0007669"/>
    <property type="project" value="InterPro"/>
</dbReference>
<organism evidence="10 11">
    <name type="scientific">Cherax quadricarinatus</name>
    <name type="common">Australian red claw crayfish</name>
    <dbReference type="NCBI Taxonomy" id="27406"/>
    <lineage>
        <taxon>Eukaryota</taxon>
        <taxon>Metazoa</taxon>
        <taxon>Ecdysozoa</taxon>
        <taxon>Arthropoda</taxon>
        <taxon>Crustacea</taxon>
        <taxon>Multicrustacea</taxon>
        <taxon>Malacostraca</taxon>
        <taxon>Eumalacostraca</taxon>
        <taxon>Eucarida</taxon>
        <taxon>Decapoda</taxon>
        <taxon>Pleocyemata</taxon>
        <taxon>Astacidea</taxon>
        <taxon>Parastacoidea</taxon>
        <taxon>Parastacidae</taxon>
        <taxon>Cherax</taxon>
    </lineage>
</organism>
<dbReference type="PROSITE" id="PS00134">
    <property type="entry name" value="TRYPSIN_HIS"/>
    <property type="match status" value="1"/>
</dbReference>
<dbReference type="PROSITE" id="PS00135">
    <property type="entry name" value="TRYPSIN_SER"/>
    <property type="match status" value="1"/>
</dbReference>
<keyword evidence="11" id="KW-1185">Reference proteome</keyword>
<evidence type="ECO:0008006" key="12">
    <source>
        <dbReference type="Google" id="ProtNLM"/>
    </source>
</evidence>
<dbReference type="FunFam" id="2.40.10.10:FF:000028">
    <property type="entry name" value="Serine protease easter"/>
    <property type="match status" value="1"/>
</dbReference>
<feature type="non-terminal residue" evidence="10">
    <location>
        <position position="418"/>
    </location>
</feature>
<feature type="disulfide bond" evidence="5">
    <location>
        <begin position="69"/>
        <end position="103"/>
    </location>
</feature>
<accession>A0AAW0XVP4</accession>
<dbReference type="InterPro" id="IPR051487">
    <property type="entry name" value="Ser/Thr_Proteases_Immune/Dev"/>
</dbReference>
<feature type="domain" description="Peptidase S1" evidence="8">
    <location>
        <begin position="172"/>
        <end position="415"/>
    </location>
</feature>
<sequence length="418" mass="46308">MVTPCRDMVWAALVLLVVSSTPTHAHFGSCEDHTPHCPAWAASGRCQTNILFMLNNCPVSCDACIDPDCYDRSVYCSWRVRLGECQTNRQQMLAFCRHSCGACRVDNASFRRVLTTKIKSIANPDFECGRGAAVSSRKARQIIFPDELVRLRGTPAIKRATQAARKPIAILPGKVDMMTPVTRQAVNVNETFCGATPISDRYLVTAAHCVFNPKFPVRTVRLGELDFSKDDEANSKPVDYEVEQIIVHPDFDPESNERYNDIALLRTVQKIDFNEFVFPYCLTRERPKPKTLVTGAGFGLINATHQSPILQEAELEVVDTADCENIYKKEDLEPQLRVIYPNLLKDRDVMCASYPERSACQGDSGGPLFLDNQGRRYLVGIVGSGVSCRGSGISSLPGLYVSVANHIEFIDSVLYGGG</sequence>
<dbReference type="InterPro" id="IPR001314">
    <property type="entry name" value="Peptidase_S1A"/>
</dbReference>
<keyword evidence="6" id="KW-0378">Hydrolase</keyword>
<dbReference type="EMBL" id="JARKIK010000024">
    <property type="protein sequence ID" value="KAK8743723.1"/>
    <property type="molecule type" value="Genomic_DNA"/>
</dbReference>
<proteinExistence type="inferred from homology"/>
<dbReference type="CDD" id="cd00190">
    <property type="entry name" value="Tryp_SPc"/>
    <property type="match status" value="1"/>
</dbReference>
<keyword evidence="1 7" id="KW-0732">Signal</keyword>